<dbReference type="RefSeq" id="WP_012589369.1">
    <property type="nucleotide sequence ID" value="NC_011666.1"/>
</dbReference>
<dbReference type="PANTHER" id="PTHR46230">
    <property type="match status" value="1"/>
</dbReference>
<dbReference type="Pfam" id="PF01722">
    <property type="entry name" value="BolA"/>
    <property type="match status" value="1"/>
</dbReference>
<dbReference type="HOGENOM" id="CLU_109462_2_1_5"/>
<dbReference type="KEGG" id="msl:Msil_0320"/>
<dbReference type="PIRSF" id="PIRSF003113">
    <property type="entry name" value="BolA"/>
    <property type="match status" value="1"/>
</dbReference>
<protein>
    <submittedName>
        <fullName evidence="2">BolA family protein</fullName>
    </submittedName>
</protein>
<gene>
    <name evidence="2" type="ordered locus">Msil_0320</name>
</gene>
<reference evidence="2 3" key="1">
    <citation type="journal article" date="2010" name="J. Bacteriol.">
        <title>Complete genome sequence of the aerobic facultative methanotroph Methylocella silvestris BL2.</title>
        <authorList>
            <person name="Chen Y."/>
            <person name="Crombie A."/>
            <person name="Rahman M.T."/>
            <person name="Dedysh S.N."/>
            <person name="Liesack W."/>
            <person name="Stott M.B."/>
            <person name="Alam M."/>
            <person name="Theisen A.R."/>
            <person name="Murrell J.C."/>
            <person name="Dunfield P.F."/>
        </authorList>
    </citation>
    <scope>NUCLEOTIDE SEQUENCE [LARGE SCALE GENOMIC DNA]</scope>
    <source>
        <strain evidence="3">DSM 15510 / CIP 108128 / LMG 27833 / NCIMB 13906 / BL2</strain>
    </source>
</reference>
<accession>B8EQM8</accession>
<evidence type="ECO:0000313" key="3">
    <source>
        <dbReference type="Proteomes" id="UP000002257"/>
    </source>
</evidence>
<sequence length="108" mass="11324">MSNHIEASAAGAQAPVAAAIRAKLEAAFAPETIEIIDESQKHASHAHVATRPGRADQVGETHFKVKVVSKSFSGKSRIDRHRAINAALSQELDAGVHALAIEAKAPGE</sequence>
<organism evidence="2 3">
    <name type="scientific">Methylocella silvestris (strain DSM 15510 / CIP 108128 / LMG 27833 / NCIMB 13906 / BL2)</name>
    <dbReference type="NCBI Taxonomy" id="395965"/>
    <lineage>
        <taxon>Bacteria</taxon>
        <taxon>Pseudomonadati</taxon>
        <taxon>Pseudomonadota</taxon>
        <taxon>Alphaproteobacteria</taxon>
        <taxon>Hyphomicrobiales</taxon>
        <taxon>Beijerinckiaceae</taxon>
        <taxon>Methylocella</taxon>
    </lineage>
</organism>
<dbReference type="GO" id="GO:0016226">
    <property type="term" value="P:iron-sulfur cluster assembly"/>
    <property type="evidence" value="ECO:0007669"/>
    <property type="project" value="TreeGrafter"/>
</dbReference>
<dbReference type="InterPro" id="IPR036065">
    <property type="entry name" value="BolA-like_sf"/>
</dbReference>
<dbReference type="STRING" id="395965.Msil_0320"/>
<dbReference type="AlphaFoldDB" id="B8EQM8"/>
<dbReference type="Proteomes" id="UP000002257">
    <property type="component" value="Chromosome"/>
</dbReference>
<dbReference type="eggNOG" id="COG0271">
    <property type="taxonomic scope" value="Bacteria"/>
</dbReference>
<proteinExistence type="inferred from homology"/>
<keyword evidence="3" id="KW-1185">Reference proteome</keyword>
<dbReference type="InterPro" id="IPR002634">
    <property type="entry name" value="BolA"/>
</dbReference>
<dbReference type="EMBL" id="CP001280">
    <property type="protein sequence ID" value="ACK49299.1"/>
    <property type="molecule type" value="Genomic_DNA"/>
</dbReference>
<evidence type="ECO:0000256" key="1">
    <source>
        <dbReference type="RuleBase" id="RU003860"/>
    </source>
</evidence>
<name>B8EQM8_METSB</name>
<dbReference type="SUPFAM" id="SSF82657">
    <property type="entry name" value="BolA-like"/>
    <property type="match status" value="1"/>
</dbReference>
<dbReference type="PANTHER" id="PTHR46230:SF7">
    <property type="entry name" value="BOLA-LIKE PROTEIN 1"/>
    <property type="match status" value="1"/>
</dbReference>
<dbReference type="Gene3D" id="3.30.300.90">
    <property type="entry name" value="BolA-like"/>
    <property type="match status" value="1"/>
</dbReference>
<comment type="similarity">
    <text evidence="1">Belongs to the BolA/IbaG family.</text>
</comment>
<dbReference type="OrthoDB" id="9811118at2"/>
<evidence type="ECO:0000313" key="2">
    <source>
        <dbReference type="EMBL" id="ACK49299.1"/>
    </source>
</evidence>